<sequence length="63" mass="7643">YLASFRHYKNSHHGRSRIFVFSTVYYDGSISFAFADVFFLFFTLRLQNEYRELMHGFYNQGNK</sequence>
<proteinExistence type="predicted"/>
<comment type="caution">
    <text evidence="2">The sequence shown here is derived from an EMBL/GenBank/DDBJ whole genome shotgun (WGS) entry which is preliminary data.</text>
</comment>
<dbReference type="RefSeq" id="WP_210091152.1">
    <property type="nucleotide sequence ID" value="NZ_JAGGKG010000028.1"/>
</dbReference>
<keyword evidence="1" id="KW-1133">Transmembrane helix</keyword>
<keyword evidence="3" id="KW-1185">Reference proteome</keyword>
<evidence type="ECO:0000313" key="3">
    <source>
        <dbReference type="Proteomes" id="UP001519272"/>
    </source>
</evidence>
<organism evidence="2 3">
    <name type="scientific">Paenibacillus turicensis</name>
    <dbReference type="NCBI Taxonomy" id="160487"/>
    <lineage>
        <taxon>Bacteria</taxon>
        <taxon>Bacillati</taxon>
        <taxon>Bacillota</taxon>
        <taxon>Bacilli</taxon>
        <taxon>Bacillales</taxon>
        <taxon>Paenibacillaceae</taxon>
        <taxon>Paenibacillus</taxon>
    </lineage>
</organism>
<reference evidence="2 3" key="1">
    <citation type="submission" date="2021-03" db="EMBL/GenBank/DDBJ databases">
        <title>Genomic Encyclopedia of Type Strains, Phase IV (KMG-IV): sequencing the most valuable type-strain genomes for metagenomic binning, comparative biology and taxonomic classification.</title>
        <authorList>
            <person name="Goeker M."/>
        </authorList>
    </citation>
    <scope>NUCLEOTIDE SEQUENCE [LARGE SCALE GENOMIC DNA]</scope>
    <source>
        <strain evidence="2 3">DSM 14349</strain>
    </source>
</reference>
<keyword evidence="1" id="KW-0472">Membrane</keyword>
<evidence type="ECO:0000313" key="2">
    <source>
        <dbReference type="EMBL" id="MBP1907577.1"/>
    </source>
</evidence>
<feature type="transmembrane region" description="Helical" evidence="1">
    <location>
        <begin position="24"/>
        <end position="44"/>
    </location>
</feature>
<gene>
    <name evidence="2" type="ORF">J2Z32_004252</name>
</gene>
<feature type="non-terminal residue" evidence="2">
    <location>
        <position position="1"/>
    </location>
</feature>
<dbReference type="EMBL" id="JAGGKG010000028">
    <property type="protein sequence ID" value="MBP1907577.1"/>
    <property type="molecule type" value="Genomic_DNA"/>
</dbReference>
<protein>
    <submittedName>
        <fullName evidence="2">Uncharacterized protein</fullName>
    </submittedName>
</protein>
<dbReference type="Proteomes" id="UP001519272">
    <property type="component" value="Unassembled WGS sequence"/>
</dbReference>
<keyword evidence="1" id="KW-0812">Transmembrane</keyword>
<accession>A0ABS4FYC1</accession>
<evidence type="ECO:0000256" key="1">
    <source>
        <dbReference type="SAM" id="Phobius"/>
    </source>
</evidence>
<name>A0ABS4FYC1_9BACL</name>